<evidence type="ECO:0000313" key="8">
    <source>
        <dbReference type="EMBL" id="TKA69583.1"/>
    </source>
</evidence>
<dbReference type="InterPro" id="IPR011993">
    <property type="entry name" value="PH-like_dom_sf"/>
</dbReference>
<dbReference type="Pfam" id="PF16016">
    <property type="entry name" value="VASt"/>
    <property type="match status" value="1"/>
</dbReference>
<protein>
    <recommendedName>
        <fullName evidence="10">Transcription factor SipA3</fullName>
    </recommendedName>
</protein>
<dbReference type="SMART" id="SM00233">
    <property type="entry name" value="PH"/>
    <property type="match status" value="1"/>
</dbReference>
<dbReference type="InterPro" id="IPR001849">
    <property type="entry name" value="PH_domain"/>
</dbReference>
<sequence>MAEAQQQQAVLTPVGKPLSLIPVGLKEAALDSPTFRATAVHFSEQIDLVEKWLDNYVKAASKLASEVSTLEALVNTFLAYSTPPAQVSEAILDHDYTLLAIKRYGEGAREFWSHTLRSFKKSETTVIDPMRVFLQTELRNFKDARRVLEQSQKTFDGLLSRYASQTKSKEPSSLREDAFQLHESRKAYLKASMDFCVLAPHVRAALDRLLVKIFADQWREMKNSRESTTSTFTKWGVEMERVRGWSRDMESSERAFKRELQMARKQLEDSAEYAARPSRELEDYSASTVAFLGSGAPSTASLNFPAKHTLGKSEKQGWLFLRSITGKPARTVWSRRWFFVKNGIFGWLVQGIRSGGVEESEKIGVLLCNVRPAFQEERRFCFEVKTKDTTILLQAETQSELTEWVAAFDTAKRRALEDPRSTDSTLNNGTPVTDAAFAISPPIAPEFAAKHTDGYIPPLGDDSAGFERIGTLPVPDVGTRSSSDVSSMRRATVGDRDGDSGRDHAARIIQKLDLHRKSTASPQLTGTPPAGGIASLISASHNILPVGPGAPQRSLAAETRAGTSNNMPTSTLAPSTLANPPAPTNLSKTAVVVSGERGVDLGRSDITGGMPSGIMANLWGSTNWGYINRLERGEIRPGQDRVASNPSSPAHRPTEPPAEAVARMDEALDTSSKMPPPSGGTSRPPSPTRVTERRTISLNTDGRLQKPSFVGEAFPNYYPVPLKAQDAQFRMLFPNVPRTEKVVLVFRATWNPNEQQEFPGRVYVTEREIYFYSHHLGLVLISGVTFKSITDVTAATGRDCDFLYLHLKEGSRQNDFTRITVKTFLEPLKLLQRRLNFLVQNCNSEEPKSLEEVLKTLIKMEAVDSTAGSGVDSWDDASYSPIDEADAQPVRKHEHDVKASIRIDGNLFGDPAAPTGKDITKFKLPSQPVVYAPQGMTEVAVEKEFNVSAKALFHVMFGDKSAVFQMLYRDRWASSILQTPWTKPEQGHLRRNFEYETKPVDTLGRTRNEKYTDYQVINVLNDHLCYVVTDKKTPWHLPRHRDFMLTSKFVITHVAKSRCKLAVYTKVEWIRRPTFSRRMIERQALGDVTLDAQDVMDVVVEQTGKLGSHSSTNKAIQIYGHVGQATQATQCSASDVPPLSTPRRFVVKRRTLSGLVFDNTLAQAGNLTITLIGWIGNAFQGVMKVCTAHTMIIGLLVASMLFNSFYSYRDTSGWWNERNAGRFMARVGVKPNAVMSKAVYLKDVDSILSKRADFVATSESGCLATFRELLVHTDMDSPHALAGSYLSEYPAKATARRLRRTRQHLGTYRHDLLVAMRVVNNIEQEMVKAEWENWLLDENVKCRRVGLMLSKGGEAETNADQEVLNQWDGVGAWHQEYCGSCKDEWDLVNNGTSHLALA</sequence>
<dbReference type="GO" id="GO:0016020">
    <property type="term" value="C:membrane"/>
    <property type="evidence" value="ECO:0007669"/>
    <property type="project" value="UniProtKB-SubCell"/>
</dbReference>
<evidence type="ECO:0008006" key="10">
    <source>
        <dbReference type="Google" id="ProtNLM"/>
    </source>
</evidence>
<feature type="domain" description="VASt" evidence="7">
    <location>
        <begin position="935"/>
        <end position="1107"/>
    </location>
</feature>
<dbReference type="PANTHER" id="PTHR14248">
    <property type="entry name" value="CYCLIN Y, ISOFORM A"/>
    <property type="match status" value="1"/>
</dbReference>
<dbReference type="InterPro" id="IPR031968">
    <property type="entry name" value="VASt"/>
</dbReference>
<dbReference type="Gene3D" id="1.20.1270.60">
    <property type="entry name" value="Arfaptin homology (AH) domain/BAR domain"/>
    <property type="match status" value="1"/>
</dbReference>
<evidence type="ECO:0000259" key="7">
    <source>
        <dbReference type="PROSITE" id="PS51778"/>
    </source>
</evidence>
<dbReference type="InterPro" id="IPR027267">
    <property type="entry name" value="AH/BAR_dom_sf"/>
</dbReference>
<comment type="caution">
    <text evidence="8">The sequence shown here is derived from an EMBL/GenBank/DDBJ whole genome shotgun (WGS) entry which is preliminary data.</text>
</comment>
<feature type="region of interest" description="Disordered" evidence="5">
    <location>
        <begin position="635"/>
        <end position="696"/>
    </location>
</feature>
<dbReference type="STRING" id="331657.A0A4U0X3M8"/>
<evidence type="ECO:0000259" key="6">
    <source>
        <dbReference type="PROSITE" id="PS50003"/>
    </source>
</evidence>
<dbReference type="Pfam" id="PF00169">
    <property type="entry name" value="PH"/>
    <property type="match status" value="1"/>
</dbReference>
<evidence type="ECO:0000256" key="1">
    <source>
        <dbReference type="ARBA" id="ARBA00004370"/>
    </source>
</evidence>
<gene>
    <name evidence="8" type="ORF">B0A49_05229</name>
</gene>
<evidence type="ECO:0000256" key="2">
    <source>
        <dbReference type="ARBA" id="ARBA00022692"/>
    </source>
</evidence>
<keyword evidence="3" id="KW-1133">Transmembrane helix</keyword>
<accession>A0A4U0X3M8</accession>
<keyword evidence="9" id="KW-1185">Reference proteome</keyword>
<keyword evidence="2" id="KW-0812">Transmembrane</keyword>
<dbReference type="FunFam" id="1.20.1270.60:FF:000079">
    <property type="entry name" value="Transcription factor SipA3"/>
    <property type="match status" value="1"/>
</dbReference>
<organism evidence="8 9">
    <name type="scientific">Cryomyces minteri</name>
    <dbReference type="NCBI Taxonomy" id="331657"/>
    <lineage>
        <taxon>Eukaryota</taxon>
        <taxon>Fungi</taxon>
        <taxon>Dikarya</taxon>
        <taxon>Ascomycota</taxon>
        <taxon>Pezizomycotina</taxon>
        <taxon>Dothideomycetes</taxon>
        <taxon>Dothideomycetes incertae sedis</taxon>
        <taxon>Cryomyces</taxon>
    </lineage>
</organism>
<dbReference type="InterPro" id="IPR039463">
    <property type="entry name" value="Sip3/Lam1_BAR"/>
</dbReference>
<dbReference type="SUPFAM" id="SSF103657">
    <property type="entry name" value="BAR/IMD domain-like"/>
    <property type="match status" value="1"/>
</dbReference>
<feature type="compositionally biased region" description="Polar residues" evidence="5">
    <location>
        <begin position="561"/>
        <end position="585"/>
    </location>
</feature>
<evidence type="ECO:0000256" key="4">
    <source>
        <dbReference type="ARBA" id="ARBA00023136"/>
    </source>
</evidence>
<feature type="region of interest" description="Disordered" evidence="5">
    <location>
        <begin position="449"/>
        <end position="532"/>
    </location>
</feature>
<dbReference type="EMBL" id="NAJN01000717">
    <property type="protein sequence ID" value="TKA69583.1"/>
    <property type="molecule type" value="Genomic_DNA"/>
</dbReference>
<feature type="region of interest" description="Disordered" evidence="5">
    <location>
        <begin position="545"/>
        <end position="585"/>
    </location>
</feature>
<dbReference type="Pfam" id="PF16746">
    <property type="entry name" value="BAR_3"/>
    <property type="match status" value="1"/>
</dbReference>
<dbReference type="PROSITE" id="PS50003">
    <property type="entry name" value="PH_DOMAIN"/>
    <property type="match status" value="1"/>
</dbReference>
<dbReference type="PROSITE" id="PS51778">
    <property type="entry name" value="VAST"/>
    <property type="match status" value="1"/>
</dbReference>
<dbReference type="InterPro" id="IPR004148">
    <property type="entry name" value="BAR_dom"/>
</dbReference>
<evidence type="ECO:0000256" key="3">
    <source>
        <dbReference type="ARBA" id="ARBA00022989"/>
    </source>
</evidence>
<dbReference type="CDD" id="cd13280">
    <property type="entry name" value="PH_SIP3"/>
    <property type="match status" value="1"/>
</dbReference>
<dbReference type="GO" id="GO:0005737">
    <property type="term" value="C:cytoplasm"/>
    <property type="evidence" value="ECO:0007669"/>
    <property type="project" value="InterPro"/>
</dbReference>
<dbReference type="FunFam" id="2.30.29.30:FF:000349">
    <property type="entry name" value="Transcription factor SipA3"/>
    <property type="match status" value="1"/>
</dbReference>
<evidence type="ECO:0000313" key="9">
    <source>
        <dbReference type="Proteomes" id="UP000308768"/>
    </source>
</evidence>
<name>A0A4U0X3M8_9PEZI</name>
<dbReference type="CDD" id="cd07609">
    <property type="entry name" value="BAR_SIP3_fungi"/>
    <property type="match status" value="1"/>
</dbReference>
<dbReference type="Proteomes" id="UP000308768">
    <property type="component" value="Unassembled WGS sequence"/>
</dbReference>
<dbReference type="Gene3D" id="2.30.29.30">
    <property type="entry name" value="Pleckstrin-homology domain (PH domain)/Phosphotyrosine-binding domain (PTB)"/>
    <property type="match status" value="1"/>
</dbReference>
<feature type="compositionally biased region" description="Basic and acidic residues" evidence="5">
    <location>
        <begin position="492"/>
        <end position="516"/>
    </location>
</feature>
<dbReference type="InterPro" id="IPR042067">
    <property type="entry name" value="Sip3_PH"/>
</dbReference>
<dbReference type="SUPFAM" id="SSF50729">
    <property type="entry name" value="PH domain-like"/>
    <property type="match status" value="1"/>
</dbReference>
<comment type="subcellular location">
    <subcellularLocation>
        <location evidence="1">Membrane</location>
    </subcellularLocation>
</comment>
<evidence type="ECO:0000256" key="5">
    <source>
        <dbReference type="SAM" id="MobiDB-lite"/>
    </source>
</evidence>
<proteinExistence type="predicted"/>
<keyword evidence="4" id="KW-0472">Membrane</keyword>
<reference evidence="8 9" key="1">
    <citation type="submission" date="2017-03" db="EMBL/GenBank/DDBJ databases">
        <title>Genomes of endolithic fungi from Antarctica.</title>
        <authorList>
            <person name="Coleine C."/>
            <person name="Masonjones S."/>
            <person name="Stajich J.E."/>
        </authorList>
    </citation>
    <scope>NUCLEOTIDE SEQUENCE [LARGE SCALE GENOMIC DNA]</scope>
    <source>
        <strain evidence="8 9">CCFEE 5187</strain>
    </source>
</reference>
<dbReference type="OrthoDB" id="10070851at2759"/>
<feature type="domain" description="PH" evidence="6">
    <location>
        <begin position="312"/>
        <end position="413"/>
    </location>
</feature>